<evidence type="ECO:0000259" key="1">
    <source>
        <dbReference type="Pfam" id="PF03992"/>
    </source>
</evidence>
<gene>
    <name evidence="2" type="ORF">ML462_05715</name>
</gene>
<name>A0A9X1V2K4_9FLAO</name>
<keyword evidence="2" id="KW-0560">Oxidoreductase</keyword>
<dbReference type="RefSeq" id="WP_240712789.1">
    <property type="nucleotide sequence ID" value="NZ_JAKVTV010000001.1"/>
</dbReference>
<dbReference type="InterPro" id="IPR011008">
    <property type="entry name" value="Dimeric_a/b-barrel"/>
</dbReference>
<accession>A0A9X1V2K4</accession>
<dbReference type="InterPro" id="IPR052936">
    <property type="entry name" value="Jasmonate_Hydroxylase-like"/>
</dbReference>
<dbReference type="InterPro" id="IPR007138">
    <property type="entry name" value="ABM_dom"/>
</dbReference>
<dbReference type="SUPFAM" id="SSF54909">
    <property type="entry name" value="Dimeric alpha+beta barrel"/>
    <property type="match status" value="1"/>
</dbReference>
<sequence length="111" mass="13101">MIAKLPEPPYYAVIFTSILTEDHKGYSEMAEKMEELAEEQPGYLGFESARSELGISISYWKDLDSIRIWKENSEHLIAQDLGKSKWYDSYSIRISKVERDYSFFSRNQNRF</sequence>
<dbReference type="Proteomes" id="UP001139226">
    <property type="component" value="Unassembled WGS sequence"/>
</dbReference>
<dbReference type="AlphaFoldDB" id="A0A9X1V2K4"/>
<reference evidence="2" key="1">
    <citation type="submission" date="2022-03" db="EMBL/GenBank/DDBJ databases">
        <title>Gramella crocea sp. nov., isolated from activated sludge of a seafood processing plant.</title>
        <authorList>
            <person name="Zhang X."/>
        </authorList>
    </citation>
    <scope>NUCLEOTIDE SEQUENCE</scope>
    <source>
        <strain evidence="2">YJ019</strain>
    </source>
</reference>
<keyword evidence="3" id="KW-1185">Reference proteome</keyword>
<evidence type="ECO:0000313" key="3">
    <source>
        <dbReference type="Proteomes" id="UP001139226"/>
    </source>
</evidence>
<evidence type="ECO:0000313" key="2">
    <source>
        <dbReference type="EMBL" id="MCH4822665.1"/>
    </source>
</evidence>
<feature type="domain" description="ABM" evidence="1">
    <location>
        <begin position="10"/>
        <end position="79"/>
    </location>
</feature>
<dbReference type="PANTHER" id="PTHR37811:SF2">
    <property type="entry name" value="ABM DOMAIN-CONTAINING PROTEIN"/>
    <property type="match status" value="1"/>
</dbReference>
<keyword evidence="2" id="KW-0503">Monooxygenase</keyword>
<dbReference type="PANTHER" id="PTHR37811">
    <property type="entry name" value="BLL5343 PROTEIN"/>
    <property type="match status" value="1"/>
</dbReference>
<dbReference type="EMBL" id="JAKVTV010000001">
    <property type="protein sequence ID" value="MCH4822665.1"/>
    <property type="molecule type" value="Genomic_DNA"/>
</dbReference>
<proteinExistence type="predicted"/>
<dbReference type="GO" id="GO:0004497">
    <property type="term" value="F:monooxygenase activity"/>
    <property type="evidence" value="ECO:0007669"/>
    <property type="project" value="UniProtKB-KW"/>
</dbReference>
<dbReference type="Gene3D" id="3.30.70.100">
    <property type="match status" value="1"/>
</dbReference>
<organism evidence="2 3">
    <name type="scientific">Christiangramia lutea</name>
    <dbReference type="NCBI Taxonomy" id="1607951"/>
    <lineage>
        <taxon>Bacteria</taxon>
        <taxon>Pseudomonadati</taxon>
        <taxon>Bacteroidota</taxon>
        <taxon>Flavobacteriia</taxon>
        <taxon>Flavobacteriales</taxon>
        <taxon>Flavobacteriaceae</taxon>
        <taxon>Christiangramia</taxon>
    </lineage>
</organism>
<comment type="caution">
    <text evidence="2">The sequence shown here is derived from an EMBL/GenBank/DDBJ whole genome shotgun (WGS) entry which is preliminary data.</text>
</comment>
<protein>
    <submittedName>
        <fullName evidence="2">Antibiotic biosynthesis monooxygenase</fullName>
    </submittedName>
</protein>
<dbReference type="Pfam" id="PF03992">
    <property type="entry name" value="ABM"/>
    <property type="match status" value="1"/>
</dbReference>